<keyword evidence="6 8" id="KW-0862">Zinc</keyword>
<dbReference type="InterPro" id="IPR016192">
    <property type="entry name" value="APOBEC/CMP_deaminase_Zn-bd"/>
</dbReference>
<proteinExistence type="inferred from homology"/>
<organism evidence="10 11">
    <name type="scientific">Candidatus Planktophila sulfonica</name>
    <dbReference type="NCBI Taxonomy" id="1884904"/>
    <lineage>
        <taxon>Bacteria</taxon>
        <taxon>Bacillati</taxon>
        <taxon>Actinomycetota</taxon>
        <taxon>Actinomycetes</taxon>
        <taxon>Candidatus Nanopelagicales</taxon>
        <taxon>Candidatus Nanopelagicaceae</taxon>
        <taxon>Candidatus Planktophila</taxon>
    </lineage>
</organism>
<keyword evidence="11" id="KW-1185">Reference proteome</keyword>
<dbReference type="NCBIfam" id="NF008113">
    <property type="entry name" value="PRK10860.1"/>
    <property type="match status" value="1"/>
</dbReference>
<protein>
    <recommendedName>
        <fullName evidence="8">tRNA-specific adenosine deaminase</fullName>
        <ecNumber evidence="8">3.5.4.33</ecNumber>
    </recommendedName>
</protein>
<dbReference type="PANTHER" id="PTHR11079">
    <property type="entry name" value="CYTOSINE DEAMINASE FAMILY MEMBER"/>
    <property type="match status" value="1"/>
</dbReference>
<dbReference type="AlphaFoldDB" id="A0A249KIH8"/>
<sequence length="142" mass="15040">MQQAIAIAKSAFATGDVPVGAIVINKDGVVIGKGFNEREANNDPTAHAEVVAIRNAAARLQNSRLDGCTLIVTLEPCAMCAGAIAQSRISHLVFGAWDEKAGAVGSVWDVLRDPRSIFKVEVTSGVLEKECAALLKEFFSDK</sequence>
<dbReference type="KEGG" id="psuf:A1sIA56_06425"/>
<dbReference type="EC" id="3.5.4.33" evidence="8"/>
<gene>
    <name evidence="8" type="primary">tadA</name>
    <name evidence="10" type="ORF">A1sIA56_06425</name>
</gene>
<dbReference type="OrthoDB" id="9802676at2"/>
<feature type="active site" description="Proton donor" evidence="8">
    <location>
        <position position="49"/>
    </location>
</feature>
<dbReference type="HAMAP" id="MF_00972">
    <property type="entry name" value="tRNA_aden_deaminase"/>
    <property type="match status" value="1"/>
</dbReference>
<evidence type="ECO:0000256" key="1">
    <source>
        <dbReference type="ARBA" id="ARBA00010669"/>
    </source>
</evidence>
<feature type="domain" description="CMP/dCMP-type deaminase" evidence="9">
    <location>
        <begin position="1"/>
        <end position="107"/>
    </location>
</feature>
<evidence type="ECO:0000313" key="10">
    <source>
        <dbReference type="EMBL" id="ASY16505.1"/>
    </source>
</evidence>
<dbReference type="SUPFAM" id="SSF53927">
    <property type="entry name" value="Cytidine deaminase-like"/>
    <property type="match status" value="1"/>
</dbReference>
<dbReference type="EMBL" id="CP016773">
    <property type="protein sequence ID" value="ASY16505.1"/>
    <property type="molecule type" value="Genomic_DNA"/>
</dbReference>
<dbReference type="GO" id="GO:0002100">
    <property type="term" value="P:tRNA wobble adenosine to inosine editing"/>
    <property type="evidence" value="ECO:0007669"/>
    <property type="project" value="UniProtKB-UniRule"/>
</dbReference>
<evidence type="ECO:0000256" key="5">
    <source>
        <dbReference type="ARBA" id="ARBA00022801"/>
    </source>
</evidence>
<keyword evidence="4 8" id="KW-0479">Metal-binding</keyword>
<dbReference type="PANTHER" id="PTHR11079:SF202">
    <property type="entry name" value="TRNA-SPECIFIC ADENOSINE DEAMINASE"/>
    <property type="match status" value="1"/>
</dbReference>
<dbReference type="PROSITE" id="PS00903">
    <property type="entry name" value="CYT_DCMP_DEAMINASES_1"/>
    <property type="match status" value="1"/>
</dbReference>
<evidence type="ECO:0000256" key="4">
    <source>
        <dbReference type="ARBA" id="ARBA00022723"/>
    </source>
</evidence>
<keyword evidence="3 8" id="KW-0819">tRNA processing</keyword>
<reference evidence="10 11" key="1">
    <citation type="submission" date="2016-07" db="EMBL/GenBank/DDBJ databases">
        <title>High microdiversification within the ubiquitous acI lineage of Actinobacteria.</title>
        <authorList>
            <person name="Neuenschwander S.M."/>
            <person name="Salcher M."/>
            <person name="Ghai R."/>
            <person name="Pernthaler J."/>
        </authorList>
    </citation>
    <scope>NUCLEOTIDE SEQUENCE [LARGE SCALE GENOMIC DNA]</scope>
    <source>
        <strain evidence="10">MMS-IA-56</strain>
    </source>
</reference>
<evidence type="ECO:0000313" key="11">
    <source>
        <dbReference type="Proteomes" id="UP000217215"/>
    </source>
</evidence>
<dbReference type="Gene3D" id="3.40.140.10">
    <property type="entry name" value="Cytidine Deaminase, domain 2"/>
    <property type="match status" value="1"/>
</dbReference>
<feature type="binding site" evidence="8">
    <location>
        <position position="77"/>
    </location>
    <ligand>
        <name>Zn(2+)</name>
        <dbReference type="ChEBI" id="CHEBI:29105"/>
        <note>catalytic</note>
    </ligand>
</feature>
<dbReference type="FunFam" id="3.40.140.10:FF:000005">
    <property type="entry name" value="tRNA-specific adenosine deaminase"/>
    <property type="match status" value="1"/>
</dbReference>
<dbReference type="Pfam" id="PF00383">
    <property type="entry name" value="dCMP_cyt_deam_1"/>
    <property type="match status" value="1"/>
</dbReference>
<comment type="function">
    <text evidence="8">Catalyzes the deamination of adenosine to inosine at the wobble position 34 of tRNA(Arg2).</text>
</comment>
<dbReference type="PROSITE" id="PS51747">
    <property type="entry name" value="CYT_DCMP_DEAMINASES_2"/>
    <property type="match status" value="1"/>
</dbReference>
<comment type="cofactor">
    <cofactor evidence="8">
        <name>Zn(2+)</name>
        <dbReference type="ChEBI" id="CHEBI:29105"/>
    </cofactor>
    <text evidence="8">Binds 1 zinc ion per subunit.</text>
</comment>
<dbReference type="GO" id="GO:0052717">
    <property type="term" value="F:tRNA-specific adenosine-34 deaminase activity"/>
    <property type="evidence" value="ECO:0007669"/>
    <property type="project" value="UniProtKB-UniRule"/>
</dbReference>
<dbReference type="GO" id="GO:0008270">
    <property type="term" value="F:zinc ion binding"/>
    <property type="evidence" value="ECO:0007669"/>
    <property type="project" value="UniProtKB-UniRule"/>
</dbReference>
<evidence type="ECO:0000256" key="7">
    <source>
        <dbReference type="ARBA" id="ARBA00048045"/>
    </source>
</evidence>
<feature type="binding site" evidence="8">
    <location>
        <position position="47"/>
    </location>
    <ligand>
        <name>Zn(2+)</name>
        <dbReference type="ChEBI" id="CHEBI:29105"/>
        <note>catalytic</note>
    </ligand>
</feature>
<evidence type="ECO:0000256" key="6">
    <source>
        <dbReference type="ARBA" id="ARBA00022833"/>
    </source>
</evidence>
<comment type="catalytic activity">
    <reaction evidence="7 8">
        <text>adenosine(34) in tRNA + H2O + H(+) = inosine(34) in tRNA + NH4(+)</text>
        <dbReference type="Rhea" id="RHEA:43168"/>
        <dbReference type="Rhea" id="RHEA-COMP:10373"/>
        <dbReference type="Rhea" id="RHEA-COMP:10374"/>
        <dbReference type="ChEBI" id="CHEBI:15377"/>
        <dbReference type="ChEBI" id="CHEBI:15378"/>
        <dbReference type="ChEBI" id="CHEBI:28938"/>
        <dbReference type="ChEBI" id="CHEBI:74411"/>
        <dbReference type="ChEBI" id="CHEBI:82852"/>
        <dbReference type="EC" id="3.5.4.33"/>
    </reaction>
</comment>
<comment type="subunit">
    <text evidence="2 8">Homodimer.</text>
</comment>
<evidence type="ECO:0000259" key="9">
    <source>
        <dbReference type="PROSITE" id="PS51747"/>
    </source>
</evidence>
<dbReference type="Proteomes" id="UP000217215">
    <property type="component" value="Chromosome"/>
</dbReference>
<comment type="similarity">
    <text evidence="1">Belongs to the cytidine and deoxycytidylate deaminase family. ADAT2 subfamily.</text>
</comment>
<evidence type="ECO:0000256" key="8">
    <source>
        <dbReference type="HAMAP-Rule" id="MF_00972"/>
    </source>
</evidence>
<name>A0A249KIH8_9ACTN</name>
<dbReference type="InterPro" id="IPR016193">
    <property type="entry name" value="Cytidine_deaminase-like"/>
</dbReference>
<evidence type="ECO:0000256" key="2">
    <source>
        <dbReference type="ARBA" id="ARBA00011738"/>
    </source>
</evidence>
<accession>A0A249KIH8</accession>
<feature type="binding site" evidence="8">
    <location>
        <position position="80"/>
    </location>
    <ligand>
        <name>Zn(2+)</name>
        <dbReference type="ChEBI" id="CHEBI:29105"/>
        <note>catalytic</note>
    </ligand>
</feature>
<evidence type="ECO:0000256" key="3">
    <source>
        <dbReference type="ARBA" id="ARBA00022694"/>
    </source>
</evidence>
<dbReference type="CDD" id="cd01285">
    <property type="entry name" value="nucleoside_deaminase"/>
    <property type="match status" value="1"/>
</dbReference>
<dbReference type="InterPro" id="IPR028883">
    <property type="entry name" value="tRNA_aden_deaminase"/>
</dbReference>
<dbReference type="InterPro" id="IPR002125">
    <property type="entry name" value="CMP_dCMP_dom"/>
</dbReference>
<keyword evidence="5 8" id="KW-0378">Hydrolase</keyword>